<sequence length="334" mass="36091">MRFAVEAWDPSYGASVESELNESAAEVVLDVERPVQAWHPIDPDPSVRPPAAVLFVDGVRRVDAQVWVEEQEGQASPALCASYAAGAVCCCRDGAHLLPPEVRRGLFSTAPEADDIATGAGTYQAQRTDERSGVAPGQVLSSALQRALADTEFAAATAARGGHLAPEHPGADGDLDDLLVLDGSLRGRQHLPRTIGYVKTHHSNYLPPQLAAVIATLGPGQRTPAFRIEAPWRRHTWYLRLPCRPGAPWAGVVRVECSAELPAADVVTLASRSQVTLGRFASAEYKDSRAPQNLYPIAGLERELRRRLGDPNLLYRALRRAAVREREAQPVAVA</sequence>
<evidence type="ECO:0000313" key="1">
    <source>
        <dbReference type="EMBL" id="MCH6166135.1"/>
    </source>
</evidence>
<name>A0ABS9TC57_9PSEU</name>
<dbReference type="SUPFAM" id="SSF53098">
    <property type="entry name" value="Ribonuclease H-like"/>
    <property type="match status" value="1"/>
</dbReference>
<evidence type="ECO:0000313" key="2">
    <source>
        <dbReference type="Proteomes" id="UP001299970"/>
    </source>
</evidence>
<dbReference type="EMBL" id="JAKXMK010000008">
    <property type="protein sequence ID" value="MCH6166135.1"/>
    <property type="molecule type" value="Genomic_DNA"/>
</dbReference>
<dbReference type="RefSeq" id="WP_241036170.1">
    <property type="nucleotide sequence ID" value="NZ_BAAAJF010000020.1"/>
</dbReference>
<accession>A0ABS9TC57</accession>
<evidence type="ECO:0008006" key="3">
    <source>
        <dbReference type="Google" id="ProtNLM"/>
    </source>
</evidence>
<keyword evidence="2" id="KW-1185">Reference proteome</keyword>
<dbReference type="InterPro" id="IPR012337">
    <property type="entry name" value="RNaseH-like_sf"/>
</dbReference>
<comment type="caution">
    <text evidence="1">The sequence shown here is derived from an EMBL/GenBank/DDBJ whole genome shotgun (WGS) entry which is preliminary data.</text>
</comment>
<dbReference type="Proteomes" id="UP001299970">
    <property type="component" value="Unassembled WGS sequence"/>
</dbReference>
<protein>
    <recommendedName>
        <fullName evidence="3">NurA domain-containing protein</fullName>
    </recommendedName>
</protein>
<gene>
    <name evidence="1" type="ORF">MMF94_10615</name>
</gene>
<reference evidence="1 2" key="1">
    <citation type="submission" date="2022-03" db="EMBL/GenBank/DDBJ databases">
        <title>Pseudonocardia alaer sp. nov., a novel actinomycete isolated from reed forest soil.</title>
        <authorList>
            <person name="Wang L."/>
        </authorList>
    </citation>
    <scope>NUCLEOTIDE SEQUENCE [LARGE SCALE GENOMIC DNA]</scope>
    <source>
        <strain evidence="1 2">Y-16303</strain>
    </source>
</reference>
<proteinExistence type="predicted"/>
<organism evidence="1 2">
    <name type="scientific">Pseudonocardia alaniniphila</name>
    <dbReference type="NCBI Taxonomy" id="75291"/>
    <lineage>
        <taxon>Bacteria</taxon>
        <taxon>Bacillati</taxon>
        <taxon>Actinomycetota</taxon>
        <taxon>Actinomycetes</taxon>
        <taxon>Pseudonocardiales</taxon>
        <taxon>Pseudonocardiaceae</taxon>
        <taxon>Pseudonocardia</taxon>
    </lineage>
</organism>